<dbReference type="PANTHER" id="PTHR10381:SF70">
    <property type="entry name" value="ATP-DEPENDENT CLP PROTEASE PROTEOLYTIC SUBUNIT"/>
    <property type="match status" value="1"/>
</dbReference>
<keyword evidence="3 8" id="KW-0645">Protease</keyword>
<protein>
    <recommendedName>
        <fullName evidence="6">ATP-dependent Clp protease proteolytic subunit</fullName>
    </recommendedName>
</protein>
<sequence>MSKARKKFWDFRNDAQTGNAELYLYGPIDSTTWWGDEVTPQQFQQDLSALGNVPVIDVYINSPGGDVFAGQAIHSMLQRNPAQIHVHIDGLAASIASVIAMAGDTVSMPRNAMMMIHNPWTIAMGNSDDFRKLADDLDQIRVSLIAAYQNKTGMSDDDIIALLNAETWLTAEEAVAYGFADQIEESKEIAASMQGGKLIMNGLEMDLSAYKNAPKVVVASQPKVIVASVPTVKNGVVPPDVSEELAPKDADWSAPSLSDFTNKAWSDLTDQEKNYIAGHYAWAKEMPPASFADLKLPHHRASDGDVVWKGVVAAAERLSQADIPEVDVPKVQDELGHHYKQFGETPPWEREDDNSKNSSTGKRPNGSLSLFERRLKNNERRSIQ</sequence>
<feature type="compositionally biased region" description="Polar residues" evidence="7">
    <location>
        <begin position="356"/>
        <end position="368"/>
    </location>
</feature>
<dbReference type="GO" id="GO:0006508">
    <property type="term" value="P:proteolysis"/>
    <property type="evidence" value="ECO:0007669"/>
    <property type="project" value="UniProtKB-KW"/>
</dbReference>
<dbReference type="Proteomes" id="UP001164761">
    <property type="component" value="Chromosome"/>
</dbReference>
<dbReference type="Gene3D" id="3.90.226.10">
    <property type="entry name" value="2-enoyl-CoA Hydratase, Chain A, domain 1"/>
    <property type="match status" value="1"/>
</dbReference>
<evidence type="ECO:0000313" key="9">
    <source>
        <dbReference type="Proteomes" id="UP001164761"/>
    </source>
</evidence>
<feature type="compositionally biased region" description="Basic and acidic residues" evidence="7">
    <location>
        <begin position="371"/>
        <end position="384"/>
    </location>
</feature>
<keyword evidence="4" id="KW-0378">Hydrolase</keyword>
<gene>
    <name evidence="8" type="ORF">NZD89_05170</name>
</gene>
<dbReference type="Pfam" id="PF00574">
    <property type="entry name" value="CLP_protease"/>
    <property type="match status" value="1"/>
</dbReference>
<proteinExistence type="inferred from homology"/>
<reference evidence="8" key="1">
    <citation type="submission" date="2022-08" db="EMBL/GenBank/DDBJ databases">
        <title>Alicyclobacillus fastidiosus DSM 17978, complete genome.</title>
        <authorList>
            <person name="Wang Q."/>
            <person name="Cai R."/>
            <person name="Wang Z."/>
        </authorList>
    </citation>
    <scope>NUCLEOTIDE SEQUENCE</scope>
    <source>
        <strain evidence="8">DSM 17978</strain>
    </source>
</reference>
<dbReference type="EMBL" id="CP104067">
    <property type="protein sequence ID" value="WAH42822.1"/>
    <property type="molecule type" value="Genomic_DNA"/>
</dbReference>
<dbReference type="InterPro" id="IPR023562">
    <property type="entry name" value="ClpP/TepA"/>
</dbReference>
<accession>A0ABY6ZIZ4</accession>
<evidence type="ECO:0000256" key="7">
    <source>
        <dbReference type="SAM" id="MobiDB-lite"/>
    </source>
</evidence>
<keyword evidence="5" id="KW-0720">Serine protease</keyword>
<evidence type="ECO:0000256" key="1">
    <source>
        <dbReference type="ARBA" id="ARBA00007039"/>
    </source>
</evidence>
<feature type="region of interest" description="Disordered" evidence="7">
    <location>
        <begin position="339"/>
        <end position="384"/>
    </location>
</feature>
<evidence type="ECO:0000256" key="6">
    <source>
        <dbReference type="RuleBase" id="RU003567"/>
    </source>
</evidence>
<dbReference type="InterPro" id="IPR001907">
    <property type="entry name" value="ClpP"/>
</dbReference>
<evidence type="ECO:0000256" key="2">
    <source>
        <dbReference type="ARBA" id="ARBA00022490"/>
    </source>
</evidence>
<evidence type="ECO:0000256" key="4">
    <source>
        <dbReference type="ARBA" id="ARBA00022801"/>
    </source>
</evidence>
<dbReference type="NCBIfam" id="NF045542">
    <property type="entry name" value="Clp_rel_HeadMat"/>
    <property type="match status" value="1"/>
</dbReference>
<evidence type="ECO:0000256" key="5">
    <source>
        <dbReference type="ARBA" id="ARBA00022825"/>
    </source>
</evidence>
<evidence type="ECO:0000313" key="8">
    <source>
        <dbReference type="EMBL" id="WAH42822.1"/>
    </source>
</evidence>
<comment type="similarity">
    <text evidence="1 6">Belongs to the peptidase S14 family.</text>
</comment>
<dbReference type="PRINTS" id="PR00127">
    <property type="entry name" value="CLPPROTEASEP"/>
</dbReference>
<dbReference type="SUPFAM" id="SSF52096">
    <property type="entry name" value="ClpP/crotonase"/>
    <property type="match status" value="1"/>
</dbReference>
<dbReference type="CDD" id="cd07016">
    <property type="entry name" value="S14_ClpP_1"/>
    <property type="match status" value="1"/>
</dbReference>
<keyword evidence="2" id="KW-0963">Cytoplasm</keyword>
<dbReference type="InterPro" id="IPR029045">
    <property type="entry name" value="ClpP/crotonase-like_dom_sf"/>
</dbReference>
<name>A0ABY6ZIZ4_9BACL</name>
<dbReference type="RefSeq" id="WP_268006697.1">
    <property type="nucleotide sequence ID" value="NZ_BSUT01000001.1"/>
</dbReference>
<dbReference type="GO" id="GO:0008233">
    <property type="term" value="F:peptidase activity"/>
    <property type="evidence" value="ECO:0007669"/>
    <property type="project" value="UniProtKB-KW"/>
</dbReference>
<evidence type="ECO:0000256" key="3">
    <source>
        <dbReference type="ARBA" id="ARBA00022670"/>
    </source>
</evidence>
<dbReference type="PANTHER" id="PTHR10381">
    <property type="entry name" value="ATP-DEPENDENT CLP PROTEASE PROTEOLYTIC SUBUNIT"/>
    <property type="match status" value="1"/>
</dbReference>
<organism evidence="8 9">
    <name type="scientific">Alicyclobacillus fastidiosus</name>
    <dbReference type="NCBI Taxonomy" id="392011"/>
    <lineage>
        <taxon>Bacteria</taxon>
        <taxon>Bacillati</taxon>
        <taxon>Bacillota</taxon>
        <taxon>Bacilli</taxon>
        <taxon>Bacillales</taxon>
        <taxon>Alicyclobacillaceae</taxon>
        <taxon>Alicyclobacillus</taxon>
    </lineage>
</organism>
<keyword evidence="9" id="KW-1185">Reference proteome</keyword>